<proteinExistence type="predicted"/>
<feature type="compositionally biased region" description="Basic and acidic residues" evidence="1">
    <location>
        <begin position="357"/>
        <end position="376"/>
    </location>
</feature>
<evidence type="ECO:0000313" key="3">
    <source>
        <dbReference type="Proteomes" id="UP000823388"/>
    </source>
</evidence>
<feature type="compositionally biased region" description="Basic and acidic residues" evidence="1">
    <location>
        <begin position="117"/>
        <end position="127"/>
    </location>
</feature>
<dbReference type="PANTHER" id="PTHR33170:SF22">
    <property type="entry name" value="OS10G0417100 PROTEIN"/>
    <property type="match status" value="1"/>
</dbReference>
<feature type="region of interest" description="Disordered" evidence="1">
    <location>
        <begin position="320"/>
        <end position="418"/>
    </location>
</feature>
<dbReference type="PANTHER" id="PTHR33170">
    <property type="entry name" value="DUF4283 DOMAIN-CONTAINING PROTEIN-RELATED"/>
    <property type="match status" value="1"/>
</dbReference>
<feature type="region of interest" description="Disordered" evidence="1">
    <location>
        <begin position="108"/>
        <end position="223"/>
    </location>
</feature>
<dbReference type="EMBL" id="CM029043">
    <property type="protein sequence ID" value="KAG2611715.1"/>
    <property type="molecule type" value="Genomic_DNA"/>
</dbReference>
<feature type="compositionally biased region" description="Basic and acidic residues" evidence="1">
    <location>
        <begin position="134"/>
        <end position="146"/>
    </location>
</feature>
<reference evidence="2" key="1">
    <citation type="submission" date="2020-05" db="EMBL/GenBank/DDBJ databases">
        <title>WGS assembly of Panicum virgatum.</title>
        <authorList>
            <person name="Lovell J.T."/>
            <person name="Jenkins J."/>
            <person name="Shu S."/>
            <person name="Juenger T.E."/>
            <person name="Schmutz J."/>
        </authorList>
    </citation>
    <scope>NUCLEOTIDE SEQUENCE</scope>
    <source>
        <strain evidence="2">AP13</strain>
    </source>
</reference>
<evidence type="ECO:0000313" key="2">
    <source>
        <dbReference type="EMBL" id="KAG2611715.1"/>
    </source>
</evidence>
<evidence type="ECO:0000256" key="1">
    <source>
        <dbReference type="SAM" id="MobiDB-lite"/>
    </source>
</evidence>
<organism evidence="2 3">
    <name type="scientific">Panicum virgatum</name>
    <name type="common">Blackwell switchgrass</name>
    <dbReference type="NCBI Taxonomy" id="38727"/>
    <lineage>
        <taxon>Eukaryota</taxon>
        <taxon>Viridiplantae</taxon>
        <taxon>Streptophyta</taxon>
        <taxon>Embryophyta</taxon>
        <taxon>Tracheophyta</taxon>
        <taxon>Spermatophyta</taxon>
        <taxon>Magnoliopsida</taxon>
        <taxon>Liliopsida</taxon>
        <taxon>Poales</taxon>
        <taxon>Poaceae</taxon>
        <taxon>PACMAD clade</taxon>
        <taxon>Panicoideae</taxon>
        <taxon>Panicodae</taxon>
        <taxon>Paniceae</taxon>
        <taxon>Panicinae</taxon>
        <taxon>Panicum</taxon>
        <taxon>Panicum sect. Hiantes</taxon>
    </lineage>
</organism>
<keyword evidence="3" id="KW-1185">Reference proteome</keyword>
<feature type="compositionally biased region" description="Polar residues" evidence="1">
    <location>
        <begin position="148"/>
        <end position="177"/>
    </location>
</feature>
<feature type="compositionally biased region" description="Polar residues" evidence="1">
    <location>
        <begin position="398"/>
        <end position="414"/>
    </location>
</feature>
<feature type="compositionally biased region" description="Acidic residues" evidence="1">
    <location>
        <begin position="210"/>
        <end position="219"/>
    </location>
</feature>
<dbReference type="AlphaFoldDB" id="A0A8T0TRP8"/>
<name>A0A8T0TRP8_PANVG</name>
<sequence>MATVPDAFFKVEQWNSNFGAKAKLETAWFRIAGIPMEKRSAKNVSSVASFVGLPLEVDVNNLKRWAYVRIKISCRDITKVPAVAEGVLDMHFYDFVFQREVPQEGFTNAAGTTWTRNSDKDTEEHPSSKKQRRGEHSKDREEKEDTGGNVNNKEQKSQLMLRSVSQLGEKSCTSTKGNDLDNERQSGWSDKGKQQVDSQHEQQPSKDEGMVEDDEDSEDQGLSFDDIISPRGQHLNFGTFQNMEIKKLWAVTMPNNMSAVINKYGTNLFKSKSDPLAAIEARHALNFGTTSLTPPTCKGGGIMTAEVALESDLNVQTEVASPSFPSLELGSQQAPHGEMSSQEDLIEPGTTQMHNQEAGKEIKRSQTEEHTQEEVAPRGITGNEDASEQEQVVPHQVPSDQQGARRQNDPLQQQEKIRQSERIKKQNNGQIKVANKAEVLAKKKNLEVLNNNELMIRAHQMGVNSDNLTSEQFDILKDLELARAGLISRSNSSSKEINSDLMPQPNVKDVKCIEWLSDESDGGGSSL</sequence>
<comment type="caution">
    <text evidence="2">The sequence shown here is derived from an EMBL/GenBank/DDBJ whole genome shotgun (WGS) entry which is preliminary data.</text>
</comment>
<gene>
    <name evidence="2" type="ORF">PVAP13_4KG233805</name>
</gene>
<dbReference type="Proteomes" id="UP000823388">
    <property type="component" value="Chromosome 4K"/>
</dbReference>
<feature type="compositionally biased region" description="Basic and acidic residues" evidence="1">
    <location>
        <begin position="178"/>
        <end position="209"/>
    </location>
</feature>
<accession>A0A8T0TRP8</accession>
<protein>
    <recommendedName>
        <fullName evidence="4">DUF4283 domain-containing protein</fullName>
    </recommendedName>
</protein>
<evidence type="ECO:0008006" key="4">
    <source>
        <dbReference type="Google" id="ProtNLM"/>
    </source>
</evidence>
<feature type="compositionally biased region" description="Polar residues" evidence="1">
    <location>
        <begin position="320"/>
        <end position="355"/>
    </location>
</feature>